<name>A0AA35G9Y8_9FIRM</name>
<dbReference type="InterPro" id="IPR022998">
    <property type="entry name" value="ThiamineP_synth_TenI"/>
</dbReference>
<evidence type="ECO:0000256" key="11">
    <source>
        <dbReference type="RuleBase" id="RU004253"/>
    </source>
</evidence>
<gene>
    <name evidence="13" type="primary">thiE_1</name>
    <name evidence="9" type="synonym">thiE</name>
    <name evidence="13" type="ORF">caldi_18590</name>
</gene>
<comment type="pathway">
    <text evidence="1 9 11">Cofactor biosynthesis; thiamine diphosphate biosynthesis; thiamine phosphate from 4-amino-2-methyl-5-diphosphomethylpyrimidine and 4-methyl-5-(2-phosphoethyl)-thiazole: step 1/1.</text>
</comment>
<keyword evidence="4 9" id="KW-0460">Magnesium</keyword>
<dbReference type="GO" id="GO:0005737">
    <property type="term" value="C:cytoplasm"/>
    <property type="evidence" value="ECO:0007669"/>
    <property type="project" value="TreeGrafter"/>
</dbReference>
<evidence type="ECO:0000313" key="14">
    <source>
        <dbReference type="Proteomes" id="UP001163687"/>
    </source>
</evidence>
<evidence type="ECO:0000256" key="1">
    <source>
        <dbReference type="ARBA" id="ARBA00005165"/>
    </source>
</evidence>
<feature type="binding site" evidence="9">
    <location>
        <begin position="132"/>
        <end position="134"/>
    </location>
    <ligand>
        <name>2-[(2R,5Z)-2-carboxy-4-methylthiazol-5(2H)-ylidene]ethyl phosphate</name>
        <dbReference type="ChEBI" id="CHEBI:62899"/>
    </ligand>
</feature>
<evidence type="ECO:0000256" key="8">
    <source>
        <dbReference type="ARBA" id="ARBA00047883"/>
    </source>
</evidence>
<dbReference type="SUPFAM" id="SSF51391">
    <property type="entry name" value="Thiamin phosphate synthase"/>
    <property type="match status" value="1"/>
</dbReference>
<evidence type="ECO:0000256" key="3">
    <source>
        <dbReference type="ARBA" id="ARBA00022723"/>
    </source>
</evidence>
<dbReference type="EMBL" id="AP025628">
    <property type="protein sequence ID" value="BDG60769.1"/>
    <property type="molecule type" value="Genomic_DNA"/>
</dbReference>
<comment type="similarity">
    <text evidence="9 10">Belongs to the thiamine-phosphate synthase family.</text>
</comment>
<feature type="binding site" evidence="9">
    <location>
        <begin position="182"/>
        <end position="183"/>
    </location>
    <ligand>
        <name>2-[(2R,5Z)-2-carboxy-4-methylthiazol-5(2H)-ylidene]ethyl phosphate</name>
        <dbReference type="ChEBI" id="CHEBI:62899"/>
    </ligand>
</feature>
<dbReference type="RefSeq" id="WP_264841466.1">
    <property type="nucleotide sequence ID" value="NZ_AP025628.1"/>
</dbReference>
<dbReference type="InterPro" id="IPR013785">
    <property type="entry name" value="Aldolase_TIM"/>
</dbReference>
<comment type="cofactor">
    <cofactor evidence="9">
        <name>Mg(2+)</name>
        <dbReference type="ChEBI" id="CHEBI:18420"/>
    </cofactor>
    <text evidence="9">Binds 1 Mg(2+) ion per subunit.</text>
</comment>
<dbReference type="GO" id="GO:0009229">
    <property type="term" value="P:thiamine diphosphate biosynthetic process"/>
    <property type="evidence" value="ECO:0007669"/>
    <property type="project" value="UniProtKB-UniRule"/>
</dbReference>
<comment type="catalytic activity">
    <reaction evidence="8 9 10">
        <text>2-[(2R,5Z)-2-carboxy-4-methylthiazol-5(2H)-ylidene]ethyl phosphate + 4-amino-2-methyl-5-(diphosphooxymethyl)pyrimidine + 2 H(+) = thiamine phosphate + CO2 + diphosphate</text>
        <dbReference type="Rhea" id="RHEA:47844"/>
        <dbReference type="ChEBI" id="CHEBI:15378"/>
        <dbReference type="ChEBI" id="CHEBI:16526"/>
        <dbReference type="ChEBI" id="CHEBI:33019"/>
        <dbReference type="ChEBI" id="CHEBI:37575"/>
        <dbReference type="ChEBI" id="CHEBI:57841"/>
        <dbReference type="ChEBI" id="CHEBI:62899"/>
        <dbReference type="EC" id="2.5.1.3"/>
    </reaction>
</comment>
<comment type="catalytic activity">
    <reaction evidence="7 9 10">
        <text>2-(2-carboxy-4-methylthiazol-5-yl)ethyl phosphate + 4-amino-2-methyl-5-(diphosphooxymethyl)pyrimidine + 2 H(+) = thiamine phosphate + CO2 + diphosphate</text>
        <dbReference type="Rhea" id="RHEA:47848"/>
        <dbReference type="ChEBI" id="CHEBI:15378"/>
        <dbReference type="ChEBI" id="CHEBI:16526"/>
        <dbReference type="ChEBI" id="CHEBI:33019"/>
        <dbReference type="ChEBI" id="CHEBI:37575"/>
        <dbReference type="ChEBI" id="CHEBI:57841"/>
        <dbReference type="ChEBI" id="CHEBI:62890"/>
        <dbReference type="EC" id="2.5.1.3"/>
    </reaction>
</comment>
<reference evidence="13" key="1">
    <citation type="submission" date="2022-03" db="EMBL/GenBank/DDBJ databases">
        <title>Complete genome sequence of Caldinitratiruptor microaerophilus.</title>
        <authorList>
            <person name="Mukaiyama R."/>
            <person name="Nishiyama T."/>
            <person name="Ueda K."/>
        </authorList>
    </citation>
    <scope>NUCLEOTIDE SEQUENCE</scope>
    <source>
        <strain evidence="13">JCM 16183</strain>
    </source>
</reference>
<proteinExistence type="inferred from homology"/>
<dbReference type="InterPro" id="IPR034291">
    <property type="entry name" value="TMP_synthase"/>
</dbReference>
<comment type="function">
    <text evidence="9">Condenses 4-methyl-5-(beta-hydroxyethyl)thiazole monophosphate (THZ-P) and 2-methyl-4-amino-5-hydroxymethyl pyrimidine pyrophosphate (HMP-PP) to form thiamine monophosphate (TMP).</text>
</comment>
<dbReference type="EC" id="2.5.1.3" evidence="9"/>
<dbReference type="InterPro" id="IPR036206">
    <property type="entry name" value="ThiamineP_synth_sf"/>
</dbReference>
<evidence type="ECO:0000259" key="12">
    <source>
        <dbReference type="Pfam" id="PF02581"/>
    </source>
</evidence>
<dbReference type="PANTHER" id="PTHR20857:SF15">
    <property type="entry name" value="THIAMINE-PHOSPHATE SYNTHASE"/>
    <property type="match status" value="1"/>
</dbReference>
<sequence>MAGRFAFHLITDRGAAADLLGAVREALAGGVDWVQVRDKAAPAADLYDLARRVQELADEAGAGLLVNDRVDVAVAVGAAGVHLARRSLPPEVARRLVPPGTLVGVSVHSLEEAVQAAQVGADYVTFGSVFPTRSHPGGLPRGLDELARVVESVSVPVLAIGGITAENAREVAATGVAGVAVISGVLGAADPRAAAVALREALEGSPARPRVPFPPPGRRP</sequence>
<keyword evidence="3 9" id="KW-0479">Metal-binding</keyword>
<evidence type="ECO:0000256" key="4">
    <source>
        <dbReference type="ARBA" id="ARBA00022842"/>
    </source>
</evidence>
<feature type="binding site" evidence="9">
    <location>
        <position position="162"/>
    </location>
    <ligand>
        <name>2-[(2R,5Z)-2-carboxy-4-methylthiazol-5(2H)-ylidene]ethyl phosphate</name>
        <dbReference type="ChEBI" id="CHEBI:62899"/>
    </ligand>
</feature>
<dbReference type="Gene3D" id="3.20.20.70">
    <property type="entry name" value="Aldolase class I"/>
    <property type="match status" value="1"/>
</dbReference>
<organism evidence="13 14">
    <name type="scientific">Caldinitratiruptor microaerophilus</name>
    <dbReference type="NCBI Taxonomy" id="671077"/>
    <lineage>
        <taxon>Bacteria</taxon>
        <taxon>Bacillati</taxon>
        <taxon>Bacillota</taxon>
        <taxon>Clostridia</taxon>
        <taxon>Eubacteriales</taxon>
        <taxon>Symbiobacteriaceae</taxon>
        <taxon>Caldinitratiruptor</taxon>
    </lineage>
</organism>
<protein>
    <recommendedName>
        <fullName evidence="9">Thiamine-phosphate synthase</fullName>
        <shortName evidence="9">TP synthase</shortName>
        <shortName evidence="9">TPS</shortName>
        <ecNumber evidence="9">2.5.1.3</ecNumber>
    </recommendedName>
    <alternativeName>
        <fullName evidence="9">Thiamine-phosphate pyrophosphorylase</fullName>
        <shortName evidence="9">TMP pyrophosphorylase</shortName>
        <shortName evidence="9">TMP-PPase</shortName>
    </alternativeName>
</protein>
<dbReference type="NCBIfam" id="TIGR00693">
    <property type="entry name" value="thiE"/>
    <property type="match status" value="1"/>
</dbReference>
<evidence type="ECO:0000256" key="5">
    <source>
        <dbReference type="ARBA" id="ARBA00022977"/>
    </source>
</evidence>
<dbReference type="CDD" id="cd00564">
    <property type="entry name" value="TMP_TenI"/>
    <property type="match status" value="1"/>
</dbReference>
<feature type="binding site" evidence="9">
    <location>
        <position position="106"/>
    </location>
    <ligand>
        <name>4-amino-2-methyl-5-(diphosphooxymethyl)pyrimidine</name>
        <dbReference type="ChEBI" id="CHEBI:57841"/>
    </ligand>
</feature>
<comment type="caution">
    <text evidence="9">Lacks conserved residue(s) required for the propagation of feature annotation.</text>
</comment>
<keyword evidence="5 9" id="KW-0784">Thiamine biosynthesis</keyword>
<dbReference type="Proteomes" id="UP001163687">
    <property type="component" value="Chromosome"/>
</dbReference>
<feature type="binding site" evidence="9">
    <location>
        <position position="135"/>
    </location>
    <ligand>
        <name>4-amino-2-methyl-5-(diphosphooxymethyl)pyrimidine</name>
        <dbReference type="ChEBI" id="CHEBI:57841"/>
    </ligand>
</feature>
<evidence type="ECO:0000256" key="10">
    <source>
        <dbReference type="RuleBase" id="RU003826"/>
    </source>
</evidence>
<dbReference type="AlphaFoldDB" id="A0AA35G9Y8"/>
<dbReference type="HAMAP" id="MF_00097">
    <property type="entry name" value="TMP_synthase"/>
    <property type="match status" value="1"/>
</dbReference>
<keyword evidence="2 9" id="KW-0808">Transferase</keyword>
<evidence type="ECO:0000256" key="6">
    <source>
        <dbReference type="ARBA" id="ARBA00047334"/>
    </source>
</evidence>
<evidence type="ECO:0000256" key="7">
    <source>
        <dbReference type="ARBA" id="ARBA00047851"/>
    </source>
</evidence>
<dbReference type="GO" id="GO:0000287">
    <property type="term" value="F:magnesium ion binding"/>
    <property type="evidence" value="ECO:0007669"/>
    <property type="project" value="UniProtKB-UniRule"/>
</dbReference>
<comment type="catalytic activity">
    <reaction evidence="6 9 10">
        <text>4-methyl-5-(2-phosphooxyethyl)-thiazole + 4-amino-2-methyl-5-(diphosphooxymethyl)pyrimidine + H(+) = thiamine phosphate + diphosphate</text>
        <dbReference type="Rhea" id="RHEA:22328"/>
        <dbReference type="ChEBI" id="CHEBI:15378"/>
        <dbReference type="ChEBI" id="CHEBI:33019"/>
        <dbReference type="ChEBI" id="CHEBI:37575"/>
        <dbReference type="ChEBI" id="CHEBI:57841"/>
        <dbReference type="ChEBI" id="CHEBI:58296"/>
        <dbReference type="EC" id="2.5.1.3"/>
    </reaction>
</comment>
<dbReference type="Pfam" id="PF02581">
    <property type="entry name" value="TMP-TENI"/>
    <property type="match status" value="1"/>
</dbReference>
<feature type="binding site" evidence="9">
    <location>
        <position position="67"/>
    </location>
    <ligand>
        <name>4-amino-2-methyl-5-(diphosphooxymethyl)pyrimidine</name>
        <dbReference type="ChEBI" id="CHEBI:57841"/>
    </ligand>
</feature>
<feature type="binding site" evidence="9">
    <location>
        <position position="68"/>
    </location>
    <ligand>
        <name>Mg(2+)</name>
        <dbReference type="ChEBI" id="CHEBI:18420"/>
    </ligand>
</feature>
<dbReference type="KEGG" id="cmic:caldi_18590"/>
<feature type="domain" description="Thiamine phosphate synthase/TenI" evidence="12">
    <location>
        <begin position="8"/>
        <end position="185"/>
    </location>
</feature>
<feature type="binding site" evidence="9">
    <location>
        <begin position="35"/>
        <end position="39"/>
    </location>
    <ligand>
        <name>4-amino-2-methyl-5-(diphosphooxymethyl)pyrimidine</name>
        <dbReference type="ChEBI" id="CHEBI:57841"/>
    </ligand>
</feature>
<dbReference type="PANTHER" id="PTHR20857">
    <property type="entry name" value="THIAMINE-PHOSPHATE PYROPHOSPHORYLASE"/>
    <property type="match status" value="1"/>
</dbReference>
<accession>A0AA35G9Y8</accession>
<evidence type="ECO:0000256" key="2">
    <source>
        <dbReference type="ARBA" id="ARBA00022679"/>
    </source>
</evidence>
<keyword evidence="14" id="KW-1185">Reference proteome</keyword>
<dbReference type="GO" id="GO:0004789">
    <property type="term" value="F:thiamine-phosphate diphosphorylase activity"/>
    <property type="evidence" value="ECO:0007669"/>
    <property type="project" value="UniProtKB-UniRule"/>
</dbReference>
<evidence type="ECO:0000256" key="9">
    <source>
        <dbReference type="HAMAP-Rule" id="MF_00097"/>
    </source>
</evidence>
<dbReference type="GO" id="GO:0009228">
    <property type="term" value="P:thiamine biosynthetic process"/>
    <property type="evidence" value="ECO:0007669"/>
    <property type="project" value="UniProtKB-KW"/>
</dbReference>
<evidence type="ECO:0000313" key="13">
    <source>
        <dbReference type="EMBL" id="BDG60769.1"/>
    </source>
</evidence>